<dbReference type="Proteomes" id="UP000275078">
    <property type="component" value="Unassembled WGS sequence"/>
</dbReference>
<dbReference type="EMBL" id="ML119649">
    <property type="protein sequence ID" value="RPA86469.1"/>
    <property type="molecule type" value="Genomic_DNA"/>
</dbReference>
<feature type="compositionally biased region" description="Basic and acidic residues" evidence="1">
    <location>
        <begin position="1"/>
        <end position="31"/>
    </location>
</feature>
<evidence type="ECO:0008006" key="4">
    <source>
        <dbReference type="Google" id="ProtNLM"/>
    </source>
</evidence>
<dbReference type="Gene3D" id="6.10.250.2440">
    <property type="match status" value="2"/>
</dbReference>
<dbReference type="STRING" id="1160509.A0A3N4IKR4"/>
<keyword evidence="3" id="KW-1185">Reference proteome</keyword>
<sequence length="78" mass="8154">MSDLGRKDVSSQIHDAVKPDSQKTTTEHAGDKLSGVTDRVGAAVQPDSQKSATQKSTDSSKGVVDSVKDTVNNLVGNK</sequence>
<accession>A0A3N4IKR4</accession>
<dbReference type="Pfam" id="PF04119">
    <property type="entry name" value="HSP9_HSP12"/>
    <property type="match status" value="1"/>
</dbReference>
<dbReference type="OrthoDB" id="2348401at2759"/>
<feature type="compositionally biased region" description="Polar residues" evidence="1">
    <location>
        <begin position="46"/>
        <end position="60"/>
    </location>
</feature>
<evidence type="ECO:0000256" key="1">
    <source>
        <dbReference type="SAM" id="MobiDB-lite"/>
    </source>
</evidence>
<organism evidence="2 3">
    <name type="scientific">Ascobolus immersus RN42</name>
    <dbReference type="NCBI Taxonomy" id="1160509"/>
    <lineage>
        <taxon>Eukaryota</taxon>
        <taxon>Fungi</taxon>
        <taxon>Dikarya</taxon>
        <taxon>Ascomycota</taxon>
        <taxon>Pezizomycotina</taxon>
        <taxon>Pezizomycetes</taxon>
        <taxon>Pezizales</taxon>
        <taxon>Ascobolaceae</taxon>
        <taxon>Ascobolus</taxon>
    </lineage>
</organism>
<dbReference type="AlphaFoldDB" id="A0A3N4IKR4"/>
<name>A0A3N4IKR4_ASCIM</name>
<feature type="region of interest" description="Disordered" evidence="1">
    <location>
        <begin position="1"/>
        <end position="78"/>
    </location>
</feature>
<gene>
    <name evidence="2" type="ORF">BJ508DRAFT_321603</name>
</gene>
<dbReference type="PIRSF" id="PIRSF002590">
    <property type="entry name" value="HSP9/HSP12_fun"/>
    <property type="match status" value="1"/>
</dbReference>
<dbReference type="InterPro" id="IPR007250">
    <property type="entry name" value="HSP9_HSP12"/>
</dbReference>
<reference evidence="2 3" key="1">
    <citation type="journal article" date="2018" name="Nat. Ecol. Evol.">
        <title>Pezizomycetes genomes reveal the molecular basis of ectomycorrhizal truffle lifestyle.</title>
        <authorList>
            <person name="Murat C."/>
            <person name="Payen T."/>
            <person name="Noel B."/>
            <person name="Kuo A."/>
            <person name="Morin E."/>
            <person name="Chen J."/>
            <person name="Kohler A."/>
            <person name="Krizsan K."/>
            <person name="Balestrini R."/>
            <person name="Da Silva C."/>
            <person name="Montanini B."/>
            <person name="Hainaut M."/>
            <person name="Levati E."/>
            <person name="Barry K.W."/>
            <person name="Belfiori B."/>
            <person name="Cichocki N."/>
            <person name="Clum A."/>
            <person name="Dockter R.B."/>
            <person name="Fauchery L."/>
            <person name="Guy J."/>
            <person name="Iotti M."/>
            <person name="Le Tacon F."/>
            <person name="Lindquist E.A."/>
            <person name="Lipzen A."/>
            <person name="Malagnac F."/>
            <person name="Mello A."/>
            <person name="Molinier V."/>
            <person name="Miyauchi S."/>
            <person name="Poulain J."/>
            <person name="Riccioni C."/>
            <person name="Rubini A."/>
            <person name="Sitrit Y."/>
            <person name="Splivallo R."/>
            <person name="Traeger S."/>
            <person name="Wang M."/>
            <person name="Zifcakova L."/>
            <person name="Wipf D."/>
            <person name="Zambonelli A."/>
            <person name="Paolocci F."/>
            <person name="Nowrousian M."/>
            <person name="Ottonello S."/>
            <person name="Baldrian P."/>
            <person name="Spatafora J.W."/>
            <person name="Henrissat B."/>
            <person name="Nagy L.G."/>
            <person name="Aury J.M."/>
            <person name="Wincker P."/>
            <person name="Grigoriev I.V."/>
            <person name="Bonfante P."/>
            <person name="Martin F.M."/>
        </authorList>
    </citation>
    <scope>NUCLEOTIDE SEQUENCE [LARGE SCALE GENOMIC DNA]</scope>
    <source>
        <strain evidence="2 3">RN42</strain>
    </source>
</reference>
<feature type="compositionally biased region" description="Polar residues" evidence="1">
    <location>
        <begin position="69"/>
        <end position="78"/>
    </location>
</feature>
<proteinExistence type="predicted"/>
<evidence type="ECO:0000313" key="3">
    <source>
        <dbReference type="Proteomes" id="UP000275078"/>
    </source>
</evidence>
<evidence type="ECO:0000313" key="2">
    <source>
        <dbReference type="EMBL" id="RPA86469.1"/>
    </source>
</evidence>
<protein>
    <recommendedName>
        <fullName evidence="4">Chaperone/heat shock protein Hsp12</fullName>
    </recommendedName>
</protein>